<feature type="compositionally biased region" description="Basic residues" evidence="1">
    <location>
        <begin position="300"/>
        <end position="315"/>
    </location>
</feature>
<dbReference type="AlphaFoldDB" id="A0A9D3T1N1"/>
<evidence type="ECO:0000313" key="3">
    <source>
        <dbReference type="Proteomes" id="UP001046870"/>
    </source>
</evidence>
<evidence type="ECO:0000256" key="1">
    <source>
        <dbReference type="SAM" id="MobiDB-lite"/>
    </source>
</evidence>
<sequence>MDYYIPPLKADCEDLLNQFQKTESVRYEEFAAIWRKMNFSSIFYGKMAGNEMRTFSRLILTIAYQYFLPPHTFQIRAGGLYLLYGLYHSQLASPKEKIRLALKDWEHVQKFQTDAVNAQHYDVVYILRRLFSEKAFYFAAMPKHLSFQVKRKPTRHTVCEEFWDRSTRVKDLVTSDTLEEIMNVHEHYEKVKAAISATPGQPDPAIHLINKDLGARLQSTVMRFHKWQEETERRRNGYEDAGDTDAGEGTSKQSECSSRAQLLASIKSKSYGQVVEASRSRRHRQAEMDTSASEPNPATRCKRPISLRERTRKKLMSQGSAKQEDLESTTQWRLSMTEQDKLGERRREKKSFKW</sequence>
<dbReference type="EMBL" id="JAFDVH010000013">
    <property type="protein sequence ID" value="KAG7466254.1"/>
    <property type="molecule type" value="Genomic_DNA"/>
</dbReference>
<dbReference type="PANTHER" id="PTHR15131">
    <property type="entry name" value="SMALL NUCLEAR RNA ACTIVATING COMPLEX, POLYPEPTIDE 1"/>
    <property type="match status" value="1"/>
</dbReference>
<protein>
    <recommendedName>
        <fullName evidence="4">snRNA-activating protein complex subunit 1</fullName>
    </recommendedName>
</protein>
<dbReference type="PANTHER" id="PTHR15131:SF3">
    <property type="entry name" value="SNRNA-ACTIVATING PROTEIN COMPLEX SUBUNIT 1"/>
    <property type="match status" value="1"/>
</dbReference>
<feature type="region of interest" description="Disordered" evidence="1">
    <location>
        <begin position="271"/>
        <end position="354"/>
    </location>
</feature>
<keyword evidence="3" id="KW-1185">Reference proteome</keyword>
<feature type="region of interest" description="Disordered" evidence="1">
    <location>
        <begin position="228"/>
        <end position="259"/>
    </location>
</feature>
<name>A0A9D3T1N1_MEGAT</name>
<dbReference type="InterPro" id="IPR019188">
    <property type="entry name" value="SNAPC1"/>
</dbReference>
<dbReference type="Proteomes" id="UP001046870">
    <property type="component" value="Chromosome 13"/>
</dbReference>
<comment type="caution">
    <text evidence="2">The sequence shown here is derived from an EMBL/GenBank/DDBJ whole genome shotgun (WGS) entry which is preliminary data.</text>
</comment>
<organism evidence="2 3">
    <name type="scientific">Megalops atlanticus</name>
    <name type="common">Tarpon</name>
    <name type="synonym">Clupea gigantea</name>
    <dbReference type="NCBI Taxonomy" id="7932"/>
    <lineage>
        <taxon>Eukaryota</taxon>
        <taxon>Metazoa</taxon>
        <taxon>Chordata</taxon>
        <taxon>Craniata</taxon>
        <taxon>Vertebrata</taxon>
        <taxon>Euteleostomi</taxon>
        <taxon>Actinopterygii</taxon>
        <taxon>Neopterygii</taxon>
        <taxon>Teleostei</taxon>
        <taxon>Elopiformes</taxon>
        <taxon>Megalopidae</taxon>
        <taxon>Megalops</taxon>
    </lineage>
</organism>
<feature type="compositionally biased region" description="Basic and acidic residues" evidence="1">
    <location>
        <begin position="228"/>
        <end position="238"/>
    </location>
</feature>
<dbReference type="GO" id="GO:0043565">
    <property type="term" value="F:sequence-specific DNA binding"/>
    <property type="evidence" value="ECO:0007669"/>
    <property type="project" value="TreeGrafter"/>
</dbReference>
<proteinExistence type="predicted"/>
<dbReference type="GO" id="GO:0019185">
    <property type="term" value="C:snRNA-activating protein complex"/>
    <property type="evidence" value="ECO:0007669"/>
    <property type="project" value="TreeGrafter"/>
</dbReference>
<dbReference type="OrthoDB" id="20127at2759"/>
<dbReference type="GO" id="GO:0042795">
    <property type="term" value="P:snRNA transcription by RNA polymerase II"/>
    <property type="evidence" value="ECO:0007669"/>
    <property type="project" value="TreeGrafter"/>
</dbReference>
<feature type="compositionally biased region" description="Polar residues" evidence="1">
    <location>
        <begin position="250"/>
        <end position="259"/>
    </location>
</feature>
<reference evidence="2" key="1">
    <citation type="submission" date="2021-01" db="EMBL/GenBank/DDBJ databases">
        <authorList>
            <person name="Zahm M."/>
            <person name="Roques C."/>
            <person name="Cabau C."/>
            <person name="Klopp C."/>
            <person name="Donnadieu C."/>
            <person name="Jouanno E."/>
            <person name="Lampietro C."/>
            <person name="Louis A."/>
            <person name="Herpin A."/>
            <person name="Echchiki A."/>
            <person name="Berthelot C."/>
            <person name="Parey E."/>
            <person name="Roest-Crollius H."/>
            <person name="Braasch I."/>
            <person name="Postlethwait J."/>
            <person name="Bobe J."/>
            <person name="Montfort J."/>
            <person name="Bouchez O."/>
            <person name="Begum T."/>
            <person name="Mejri S."/>
            <person name="Adams A."/>
            <person name="Chen W.-J."/>
            <person name="Guiguen Y."/>
        </authorList>
    </citation>
    <scope>NUCLEOTIDE SEQUENCE</scope>
    <source>
        <strain evidence="2">YG-15Mar2019-1</strain>
        <tissue evidence="2">Brain</tissue>
    </source>
</reference>
<accession>A0A9D3T1N1</accession>
<dbReference type="GO" id="GO:0042796">
    <property type="term" value="P:snRNA transcription by RNA polymerase III"/>
    <property type="evidence" value="ECO:0007669"/>
    <property type="project" value="TreeGrafter"/>
</dbReference>
<dbReference type="Pfam" id="PF09808">
    <property type="entry name" value="SNAPC1"/>
    <property type="match status" value="1"/>
</dbReference>
<feature type="compositionally biased region" description="Polar residues" evidence="1">
    <location>
        <begin position="328"/>
        <end position="337"/>
    </location>
</feature>
<gene>
    <name evidence="2" type="ORF">MATL_G00162930</name>
</gene>
<evidence type="ECO:0008006" key="4">
    <source>
        <dbReference type="Google" id="ProtNLM"/>
    </source>
</evidence>
<evidence type="ECO:0000313" key="2">
    <source>
        <dbReference type="EMBL" id="KAG7466254.1"/>
    </source>
</evidence>